<keyword evidence="9" id="KW-1185">Reference proteome</keyword>
<organism evidence="8 9">
    <name type="scientific">Pelagibius litoralis</name>
    <dbReference type="NCBI Taxonomy" id="374515"/>
    <lineage>
        <taxon>Bacteria</taxon>
        <taxon>Pseudomonadati</taxon>
        <taxon>Pseudomonadota</taxon>
        <taxon>Alphaproteobacteria</taxon>
        <taxon>Rhodospirillales</taxon>
        <taxon>Rhodovibrionaceae</taxon>
        <taxon>Pelagibius</taxon>
    </lineage>
</organism>
<dbReference type="InterPro" id="IPR040026">
    <property type="entry name" value="FliD"/>
</dbReference>
<dbReference type="GO" id="GO:0005576">
    <property type="term" value="C:extracellular region"/>
    <property type="evidence" value="ECO:0007669"/>
    <property type="project" value="UniProtKB-SubCell"/>
</dbReference>
<dbReference type="Pfam" id="PF07195">
    <property type="entry name" value="FliD_C"/>
    <property type="match status" value="1"/>
</dbReference>
<evidence type="ECO:0000256" key="1">
    <source>
        <dbReference type="ARBA" id="ARBA00009764"/>
    </source>
</evidence>
<dbReference type="EMBL" id="JAAQPH010000009">
    <property type="protein sequence ID" value="NIA69466.1"/>
    <property type="molecule type" value="Genomic_DNA"/>
</dbReference>
<comment type="similarity">
    <text evidence="1 5">Belongs to the FliD family.</text>
</comment>
<keyword evidence="8" id="KW-0282">Flagellum</keyword>
<evidence type="ECO:0000256" key="5">
    <source>
        <dbReference type="RuleBase" id="RU362066"/>
    </source>
</evidence>
<reference evidence="8" key="1">
    <citation type="submission" date="2020-03" db="EMBL/GenBank/DDBJ databases">
        <title>Genome of Pelagibius litoralis DSM 21314T.</title>
        <authorList>
            <person name="Wang G."/>
        </authorList>
    </citation>
    <scope>NUCLEOTIDE SEQUENCE</scope>
    <source>
        <strain evidence="8">DSM 21314</strain>
    </source>
</reference>
<evidence type="ECO:0000256" key="2">
    <source>
        <dbReference type="ARBA" id="ARBA00011255"/>
    </source>
</evidence>
<dbReference type="InterPro" id="IPR003481">
    <property type="entry name" value="FliD_N"/>
</dbReference>
<protein>
    <recommendedName>
        <fullName evidence="5">Flagellar hook-associated protein 2</fullName>
        <shortName evidence="5">HAP2</shortName>
    </recommendedName>
    <alternativeName>
        <fullName evidence="5">Flagellar cap protein</fullName>
    </alternativeName>
</protein>
<dbReference type="GO" id="GO:0071973">
    <property type="term" value="P:bacterial-type flagellum-dependent cell motility"/>
    <property type="evidence" value="ECO:0007669"/>
    <property type="project" value="TreeGrafter"/>
</dbReference>
<evidence type="ECO:0000256" key="3">
    <source>
        <dbReference type="ARBA" id="ARBA00023054"/>
    </source>
</evidence>
<name>A0A967KFA1_9PROT</name>
<dbReference type="Pfam" id="PF02465">
    <property type="entry name" value="FliD_N"/>
    <property type="match status" value="1"/>
</dbReference>
<comment type="caution">
    <text evidence="8">The sequence shown here is derived from an EMBL/GenBank/DDBJ whole genome shotgun (WGS) entry which is preliminary data.</text>
</comment>
<dbReference type="Pfam" id="PF07196">
    <property type="entry name" value="Flagellin_IN"/>
    <property type="match status" value="1"/>
</dbReference>
<keyword evidence="8" id="KW-0969">Cilium</keyword>
<dbReference type="RefSeq" id="WP_167225112.1">
    <property type="nucleotide sequence ID" value="NZ_JAAQPH010000009.1"/>
</dbReference>
<comment type="subunit">
    <text evidence="2 5">Homopentamer.</text>
</comment>
<dbReference type="AlphaFoldDB" id="A0A967KFA1"/>
<dbReference type="GO" id="GO:0009421">
    <property type="term" value="C:bacterial-type flagellum filament cap"/>
    <property type="evidence" value="ECO:0007669"/>
    <property type="project" value="InterPro"/>
</dbReference>
<feature type="domain" description="Flagellar hook-associated protein 2 N-terminal" evidence="6">
    <location>
        <begin position="23"/>
        <end position="133"/>
    </location>
</feature>
<evidence type="ECO:0000313" key="9">
    <source>
        <dbReference type="Proteomes" id="UP000761264"/>
    </source>
</evidence>
<comment type="subcellular location">
    <subcellularLocation>
        <location evidence="5">Secreted</location>
    </subcellularLocation>
    <subcellularLocation>
        <location evidence="5">Bacterial flagellum</location>
    </subcellularLocation>
</comment>
<evidence type="ECO:0000259" key="7">
    <source>
        <dbReference type="Pfam" id="PF07195"/>
    </source>
</evidence>
<gene>
    <name evidence="8" type="primary">fliD</name>
    <name evidence="8" type="ORF">HBA54_12770</name>
</gene>
<comment type="function">
    <text evidence="5">Required for morphogenesis and for the elongation of the flagellar filament by facilitating polymerization of the flagellin monomers at the tip of growing filament. Forms a capping structure, which prevents flagellin subunits (transported through the central channel of the flagellum) from leaking out without polymerization at the distal end.</text>
</comment>
<dbReference type="PANTHER" id="PTHR30288:SF0">
    <property type="entry name" value="FLAGELLAR HOOK-ASSOCIATED PROTEIN 2"/>
    <property type="match status" value="1"/>
</dbReference>
<keyword evidence="3" id="KW-0175">Coiled coil</keyword>
<evidence type="ECO:0000313" key="8">
    <source>
        <dbReference type="EMBL" id="NIA69466.1"/>
    </source>
</evidence>
<dbReference type="GO" id="GO:0007155">
    <property type="term" value="P:cell adhesion"/>
    <property type="evidence" value="ECO:0007669"/>
    <property type="project" value="InterPro"/>
</dbReference>
<keyword evidence="8" id="KW-0966">Cell projection</keyword>
<sequence>MVAGTQGTVSFIGNSPLLTGSFSGLDTAAIIEASLAVKRIPIDRLNNRISENDTRAAAFNEFKALLETMQSAVNGLRNPPGSVGILNNIFEQKSAFASSDTTTPATDILGATATNNAASGTYEIEVLQIAEAHKISSDTLADVTTDLNVTETLTINLAGATAEETANIDIVPGMTASDVVFAINAVSGTTGVRASALKIAENDYRIVFTAEETNKNIELTGANTLIALNATTPTELEAAQPARLRLDGIATIIERDNNEIDDLIDNVTIDLFKADVDGAGDPITTVTLEIEADLSGVRAQIDAFVASYNDVKLFMQSQSVVSEEGEVDASAILFGDTLLRSLGRDLGTDLAELVGGLDPSALSTLRNIGIEINEAGLLTIDEGTLNSNLVDKIDEVRGVFEFGFQASSPDIRMVARGELLNVGDFTIVDPGGAVDGTNLQVGGVDAFEVDGGLLRGLDGTAYEGMVLAYNRDTTDAGAAPQNIDISTSLGIAERLFQRLDDYTNQGNGLITEEVNRLAGQNEDFVDEIETIQARLVIFQNKLIEKYAAMERAIAAAEAASSQLKAFLNAGDD</sequence>
<proteinExistence type="inferred from homology"/>
<dbReference type="Proteomes" id="UP000761264">
    <property type="component" value="Unassembled WGS sequence"/>
</dbReference>
<keyword evidence="5" id="KW-0964">Secreted</keyword>
<evidence type="ECO:0000259" key="6">
    <source>
        <dbReference type="Pfam" id="PF02465"/>
    </source>
</evidence>
<evidence type="ECO:0000256" key="4">
    <source>
        <dbReference type="ARBA" id="ARBA00023143"/>
    </source>
</evidence>
<dbReference type="PANTHER" id="PTHR30288">
    <property type="entry name" value="FLAGELLAR CAP/ASSEMBLY PROTEIN FLID"/>
    <property type="match status" value="1"/>
</dbReference>
<dbReference type="GO" id="GO:0009424">
    <property type="term" value="C:bacterial-type flagellum hook"/>
    <property type="evidence" value="ECO:0007669"/>
    <property type="project" value="UniProtKB-UniRule"/>
</dbReference>
<feature type="domain" description="Flagellar hook-associated protein 2 C-terminal" evidence="7">
    <location>
        <begin position="239"/>
        <end position="555"/>
    </location>
</feature>
<keyword evidence="4 5" id="KW-0975">Bacterial flagellum</keyword>
<dbReference type="InterPro" id="IPR010809">
    <property type="entry name" value="FliD_C"/>
</dbReference>
<dbReference type="InterPro" id="IPR010810">
    <property type="entry name" value="Flagellin_hook_IN_motif"/>
</dbReference>
<accession>A0A967KFA1</accession>